<reference evidence="4 5" key="1">
    <citation type="submission" date="2019-07" db="EMBL/GenBank/DDBJ databases">
        <title>Reinekea sp. strain SSH23 genome sequencing and assembly.</title>
        <authorList>
            <person name="Kim I."/>
        </authorList>
    </citation>
    <scope>NUCLEOTIDE SEQUENCE [LARGE SCALE GENOMIC DNA]</scope>
    <source>
        <strain evidence="4 5">SSH23</strain>
    </source>
</reference>
<dbReference type="Proteomes" id="UP000321764">
    <property type="component" value="Unassembled WGS sequence"/>
</dbReference>
<dbReference type="SUPFAM" id="SSF46689">
    <property type="entry name" value="Homeodomain-like"/>
    <property type="match status" value="1"/>
</dbReference>
<dbReference type="EMBL" id="VKAD01000001">
    <property type="protein sequence ID" value="TXR53801.1"/>
    <property type="molecule type" value="Genomic_DNA"/>
</dbReference>
<dbReference type="RefSeq" id="WP_147713200.1">
    <property type="nucleotide sequence ID" value="NZ_VKAD01000001.1"/>
</dbReference>
<dbReference type="InterPro" id="IPR001647">
    <property type="entry name" value="HTH_TetR"/>
</dbReference>
<dbReference type="Pfam" id="PF08362">
    <property type="entry name" value="TetR_C_3"/>
    <property type="match status" value="1"/>
</dbReference>
<keyword evidence="5" id="KW-1185">Reference proteome</keyword>
<sequence>MESAQHRLNEAFRTSKKIGRIRQKNESIIIQAAEVEFAKNGFKGTSLNAVAKRAGLPKSNILYYFKSKHGLYGALLADILVMWNQSFNDITVDSDPAQVLYSYIEEKIHYSSTHPLASKIFATEIIQGAPHLEPYLSDDLGKWVKERASVIQAWIDAGKIKPIQPIHLIFLIWSSTQHYADFATQIQWALGKEAYEPEDFEQATKTIATIILGGLGLSVPQ</sequence>
<dbReference type="AlphaFoldDB" id="A0A5C8Z9H4"/>
<dbReference type="GO" id="GO:0045892">
    <property type="term" value="P:negative regulation of DNA-templated transcription"/>
    <property type="evidence" value="ECO:0007669"/>
    <property type="project" value="InterPro"/>
</dbReference>
<dbReference type="InterPro" id="IPR013573">
    <property type="entry name" value="Tscrpt_reg_YcdC_C"/>
</dbReference>
<dbReference type="OrthoDB" id="6860332at2"/>
<feature type="domain" description="HTH tetR-type" evidence="3">
    <location>
        <begin position="23"/>
        <end position="83"/>
    </location>
</feature>
<proteinExistence type="predicted"/>
<evidence type="ECO:0000256" key="1">
    <source>
        <dbReference type="ARBA" id="ARBA00023125"/>
    </source>
</evidence>
<comment type="caution">
    <text evidence="4">The sequence shown here is derived from an EMBL/GenBank/DDBJ whole genome shotgun (WGS) entry which is preliminary data.</text>
</comment>
<dbReference type="SUPFAM" id="SSF48498">
    <property type="entry name" value="Tetracyclin repressor-like, C-terminal domain"/>
    <property type="match status" value="1"/>
</dbReference>
<evidence type="ECO:0000313" key="5">
    <source>
        <dbReference type="Proteomes" id="UP000321764"/>
    </source>
</evidence>
<keyword evidence="1 2" id="KW-0238">DNA-binding</keyword>
<evidence type="ECO:0000256" key="2">
    <source>
        <dbReference type="PROSITE-ProRule" id="PRU00335"/>
    </source>
</evidence>
<evidence type="ECO:0000259" key="3">
    <source>
        <dbReference type="PROSITE" id="PS50977"/>
    </source>
</evidence>
<dbReference type="InterPro" id="IPR050109">
    <property type="entry name" value="HTH-type_TetR-like_transc_reg"/>
</dbReference>
<dbReference type="InterPro" id="IPR036271">
    <property type="entry name" value="Tet_transcr_reg_TetR-rel_C_sf"/>
</dbReference>
<protein>
    <submittedName>
        <fullName evidence="4">TetR family transcriptional regulator</fullName>
    </submittedName>
</protein>
<feature type="DNA-binding region" description="H-T-H motif" evidence="2">
    <location>
        <begin position="46"/>
        <end position="65"/>
    </location>
</feature>
<dbReference type="PANTHER" id="PTHR30328:SF54">
    <property type="entry name" value="HTH-TYPE TRANSCRIPTIONAL REPRESSOR SCO4008"/>
    <property type="match status" value="1"/>
</dbReference>
<dbReference type="PROSITE" id="PS50977">
    <property type="entry name" value="HTH_TETR_2"/>
    <property type="match status" value="1"/>
</dbReference>
<accession>A0A5C8Z9H4</accession>
<name>A0A5C8Z9H4_9GAMM</name>
<dbReference type="Gene3D" id="1.10.10.60">
    <property type="entry name" value="Homeodomain-like"/>
    <property type="match status" value="1"/>
</dbReference>
<dbReference type="InterPro" id="IPR009057">
    <property type="entry name" value="Homeodomain-like_sf"/>
</dbReference>
<dbReference type="PRINTS" id="PR00455">
    <property type="entry name" value="HTHTETR"/>
</dbReference>
<evidence type="ECO:0000313" key="4">
    <source>
        <dbReference type="EMBL" id="TXR53801.1"/>
    </source>
</evidence>
<gene>
    <name evidence="4" type="ORF">FME95_04380</name>
</gene>
<dbReference type="Pfam" id="PF00440">
    <property type="entry name" value="TetR_N"/>
    <property type="match status" value="1"/>
</dbReference>
<organism evidence="4 5">
    <name type="scientific">Reinekea thalattae</name>
    <dbReference type="NCBI Taxonomy" id="2593301"/>
    <lineage>
        <taxon>Bacteria</taxon>
        <taxon>Pseudomonadati</taxon>
        <taxon>Pseudomonadota</taxon>
        <taxon>Gammaproteobacteria</taxon>
        <taxon>Oceanospirillales</taxon>
        <taxon>Saccharospirillaceae</taxon>
        <taxon>Reinekea</taxon>
    </lineage>
</organism>
<dbReference type="GO" id="GO:0003677">
    <property type="term" value="F:DNA binding"/>
    <property type="evidence" value="ECO:0007669"/>
    <property type="project" value="UniProtKB-UniRule"/>
</dbReference>
<dbReference type="Gene3D" id="1.10.357.10">
    <property type="entry name" value="Tetracycline Repressor, domain 2"/>
    <property type="match status" value="1"/>
</dbReference>
<dbReference type="PANTHER" id="PTHR30328">
    <property type="entry name" value="TRANSCRIPTIONAL REPRESSOR"/>
    <property type="match status" value="1"/>
</dbReference>